<evidence type="ECO:0000256" key="12">
    <source>
        <dbReference type="SAM" id="MobiDB-lite"/>
    </source>
</evidence>
<dbReference type="PROSITE" id="PS50023">
    <property type="entry name" value="LIM_DOMAIN_2"/>
    <property type="match status" value="2"/>
</dbReference>
<evidence type="ECO:0000256" key="3">
    <source>
        <dbReference type="ARBA" id="ARBA00022737"/>
    </source>
</evidence>
<dbReference type="FunFam" id="1.10.10.60:FF:000219">
    <property type="entry name" value="LIM/homeobox protein Lhx3"/>
    <property type="match status" value="1"/>
</dbReference>
<evidence type="ECO:0000256" key="7">
    <source>
        <dbReference type="ARBA" id="ARBA00023155"/>
    </source>
</evidence>
<evidence type="ECO:0000259" key="13">
    <source>
        <dbReference type="PROSITE" id="PS50023"/>
    </source>
</evidence>
<dbReference type="InterPro" id="IPR001781">
    <property type="entry name" value="Znf_LIM"/>
</dbReference>
<evidence type="ECO:0000256" key="11">
    <source>
        <dbReference type="RuleBase" id="RU000682"/>
    </source>
</evidence>
<evidence type="ECO:0000256" key="5">
    <source>
        <dbReference type="ARBA" id="ARBA00023038"/>
    </source>
</evidence>
<keyword evidence="6 9" id="KW-0238">DNA-binding</keyword>
<protein>
    <submittedName>
        <fullName evidence="15">LIM/homeobox protein Lhx3</fullName>
    </submittedName>
</protein>
<dbReference type="SMART" id="SM00389">
    <property type="entry name" value="HOX"/>
    <property type="match status" value="1"/>
</dbReference>
<dbReference type="GO" id="GO:0000977">
    <property type="term" value="F:RNA polymerase II transcription regulatory region sequence-specific DNA binding"/>
    <property type="evidence" value="ECO:0007669"/>
    <property type="project" value="TreeGrafter"/>
</dbReference>
<evidence type="ECO:0000313" key="16">
    <source>
        <dbReference type="Proteomes" id="UP000440578"/>
    </source>
</evidence>
<dbReference type="Gene3D" id="1.10.10.60">
    <property type="entry name" value="Homeodomain-like"/>
    <property type="match status" value="1"/>
</dbReference>
<dbReference type="PROSITE" id="PS50071">
    <property type="entry name" value="HOMEOBOX_2"/>
    <property type="match status" value="1"/>
</dbReference>
<reference evidence="15 16" key="1">
    <citation type="submission" date="2019-07" db="EMBL/GenBank/DDBJ databases">
        <title>Draft genome assembly of a fouling barnacle, Amphibalanus amphitrite (Darwin, 1854): The first reference genome for Thecostraca.</title>
        <authorList>
            <person name="Kim W."/>
        </authorList>
    </citation>
    <scope>NUCLEOTIDE SEQUENCE [LARGE SCALE GENOMIC DNA]</scope>
    <source>
        <strain evidence="15">SNU_AA5</strain>
        <tissue evidence="15">Soma without cirri and trophi</tissue>
    </source>
</reference>
<feature type="region of interest" description="Disordered" evidence="12">
    <location>
        <begin position="259"/>
        <end position="310"/>
    </location>
</feature>
<keyword evidence="4 10" id="KW-0862">Zinc</keyword>
<dbReference type="InterPro" id="IPR017970">
    <property type="entry name" value="Homeobox_CS"/>
</dbReference>
<keyword evidence="5 10" id="KW-0440">LIM domain</keyword>
<dbReference type="FunFam" id="2.10.110.10:FF:000032">
    <property type="entry name" value="LIM/homeobox protein Lhx3"/>
    <property type="match status" value="1"/>
</dbReference>
<dbReference type="AlphaFoldDB" id="A0A6A4WEN3"/>
<gene>
    <name evidence="15" type="primary">lhx3_1</name>
    <name evidence="15" type="ORF">FJT64_022597</name>
</gene>
<keyword evidence="2 10" id="KW-0479">Metal-binding</keyword>
<dbReference type="InterPro" id="IPR049594">
    <property type="entry name" value="Lhx3/4-like_LIM2"/>
</dbReference>
<dbReference type="PANTHER" id="PTHR24208:SF128">
    <property type="entry name" value="LIM3, ISOFORM G"/>
    <property type="match status" value="1"/>
</dbReference>
<feature type="domain" description="Homeobox" evidence="14">
    <location>
        <begin position="203"/>
        <end position="263"/>
    </location>
</feature>
<keyword evidence="16" id="KW-1185">Reference proteome</keyword>
<dbReference type="PROSITE" id="PS00027">
    <property type="entry name" value="HOMEOBOX_1"/>
    <property type="match status" value="1"/>
</dbReference>
<evidence type="ECO:0000256" key="2">
    <source>
        <dbReference type="ARBA" id="ARBA00022723"/>
    </source>
</evidence>
<accession>A0A6A4WEN3</accession>
<evidence type="ECO:0000256" key="6">
    <source>
        <dbReference type="ARBA" id="ARBA00023125"/>
    </source>
</evidence>
<evidence type="ECO:0000259" key="14">
    <source>
        <dbReference type="PROSITE" id="PS50071"/>
    </source>
</evidence>
<dbReference type="CDD" id="cd00086">
    <property type="entry name" value="homeodomain"/>
    <property type="match status" value="1"/>
</dbReference>
<sequence length="310" mass="34478">MTVMTGGAGALVMSPLKGCSPPTAGGETPPPFDLFHSSLPENLKATIPKCGGCEKPIVDRFILKVLDRCWHSSCLICADCGAKLADKCFVRSGQVFCKEDFFRRYGAKCSGCDAGIPPDQVVRRAQDNVYHLSCFVCVLCNGQLNTGDEFYLTEDGKLVCKDDYQQAKQRGDAGRSARPGRGERGWVEFTFLTFTSPCAEGDSTNKRPRTTITAKQLETLKVAYNNSSKPARHVREQLSQETGLDMRVVQVWFQNRRAKEKRLKKDAGRSRWGQYFRNMKPGEKRRGGGSGEKTSESDDDTVYNNNDGKW</sequence>
<dbReference type="InterPro" id="IPR050453">
    <property type="entry name" value="LIM_Homeobox_TF"/>
</dbReference>
<keyword evidence="7 9" id="KW-0371">Homeobox</keyword>
<proteinExistence type="predicted"/>
<keyword evidence="3" id="KW-0677">Repeat</keyword>
<dbReference type="InterPro" id="IPR001356">
    <property type="entry name" value="HD"/>
</dbReference>
<evidence type="ECO:0000256" key="9">
    <source>
        <dbReference type="PROSITE-ProRule" id="PRU00108"/>
    </source>
</evidence>
<dbReference type="OrthoDB" id="10068367at2759"/>
<evidence type="ECO:0000256" key="8">
    <source>
        <dbReference type="ARBA" id="ARBA00023242"/>
    </source>
</evidence>
<dbReference type="SUPFAM" id="SSF57716">
    <property type="entry name" value="Glucocorticoid receptor-like (DNA-binding domain)"/>
    <property type="match status" value="2"/>
</dbReference>
<dbReference type="GO" id="GO:0030182">
    <property type="term" value="P:neuron differentiation"/>
    <property type="evidence" value="ECO:0007669"/>
    <property type="project" value="TreeGrafter"/>
</dbReference>
<dbReference type="PANTHER" id="PTHR24208">
    <property type="entry name" value="LIM/HOMEOBOX PROTEIN LHX"/>
    <property type="match status" value="1"/>
</dbReference>
<evidence type="ECO:0000256" key="4">
    <source>
        <dbReference type="ARBA" id="ARBA00022833"/>
    </source>
</evidence>
<feature type="DNA-binding region" description="Homeobox" evidence="9">
    <location>
        <begin position="205"/>
        <end position="264"/>
    </location>
</feature>
<dbReference type="Pfam" id="PF00046">
    <property type="entry name" value="Homeodomain"/>
    <property type="match status" value="1"/>
</dbReference>
<evidence type="ECO:0000256" key="10">
    <source>
        <dbReference type="PROSITE-ProRule" id="PRU00125"/>
    </source>
</evidence>
<comment type="caution">
    <text evidence="15">The sequence shown here is derived from an EMBL/GenBank/DDBJ whole genome shotgun (WGS) entry which is preliminary data.</text>
</comment>
<organism evidence="15 16">
    <name type="scientific">Amphibalanus amphitrite</name>
    <name type="common">Striped barnacle</name>
    <name type="synonym">Balanus amphitrite</name>
    <dbReference type="NCBI Taxonomy" id="1232801"/>
    <lineage>
        <taxon>Eukaryota</taxon>
        <taxon>Metazoa</taxon>
        <taxon>Ecdysozoa</taxon>
        <taxon>Arthropoda</taxon>
        <taxon>Crustacea</taxon>
        <taxon>Multicrustacea</taxon>
        <taxon>Cirripedia</taxon>
        <taxon>Thoracica</taxon>
        <taxon>Thoracicalcarea</taxon>
        <taxon>Balanomorpha</taxon>
        <taxon>Balanoidea</taxon>
        <taxon>Balanidae</taxon>
        <taxon>Amphibalaninae</taxon>
        <taxon>Amphibalanus</taxon>
    </lineage>
</organism>
<comment type="subcellular location">
    <subcellularLocation>
        <location evidence="1 9 11">Nucleus</location>
    </subcellularLocation>
</comment>
<dbReference type="PROSITE" id="PS00478">
    <property type="entry name" value="LIM_DOMAIN_1"/>
    <property type="match status" value="2"/>
</dbReference>
<feature type="domain" description="LIM zinc-binding" evidence="13">
    <location>
        <begin position="48"/>
        <end position="107"/>
    </location>
</feature>
<dbReference type="FunFam" id="2.10.110.10:FF:000006">
    <property type="entry name" value="LIM homeobox transcription factor 1-beta"/>
    <property type="match status" value="1"/>
</dbReference>
<feature type="domain" description="LIM zinc-binding" evidence="13">
    <location>
        <begin position="108"/>
        <end position="170"/>
    </location>
</feature>
<dbReference type="Gene3D" id="2.10.110.10">
    <property type="entry name" value="Cysteine Rich Protein"/>
    <property type="match status" value="2"/>
</dbReference>
<dbReference type="SMART" id="SM00132">
    <property type="entry name" value="LIM"/>
    <property type="match status" value="2"/>
</dbReference>
<dbReference type="InterPro" id="IPR009057">
    <property type="entry name" value="Homeodomain-like_sf"/>
</dbReference>
<dbReference type="EMBL" id="VIIS01000717">
    <property type="protein sequence ID" value="KAF0305826.1"/>
    <property type="molecule type" value="Genomic_DNA"/>
</dbReference>
<name>A0A6A4WEN3_AMPAM</name>
<dbReference type="GO" id="GO:0000981">
    <property type="term" value="F:DNA-binding transcription factor activity, RNA polymerase II-specific"/>
    <property type="evidence" value="ECO:0007669"/>
    <property type="project" value="InterPro"/>
</dbReference>
<dbReference type="CDD" id="cd09376">
    <property type="entry name" value="LIM2_Lhx3_Lhx4"/>
    <property type="match status" value="1"/>
</dbReference>
<dbReference type="GO" id="GO:0005634">
    <property type="term" value="C:nucleus"/>
    <property type="evidence" value="ECO:0007669"/>
    <property type="project" value="UniProtKB-SubCell"/>
</dbReference>
<evidence type="ECO:0000313" key="15">
    <source>
        <dbReference type="EMBL" id="KAF0305826.1"/>
    </source>
</evidence>
<evidence type="ECO:0000256" key="1">
    <source>
        <dbReference type="ARBA" id="ARBA00004123"/>
    </source>
</evidence>
<dbReference type="SUPFAM" id="SSF46689">
    <property type="entry name" value="Homeodomain-like"/>
    <property type="match status" value="1"/>
</dbReference>
<dbReference type="GO" id="GO:0008270">
    <property type="term" value="F:zinc ion binding"/>
    <property type="evidence" value="ECO:0007669"/>
    <property type="project" value="InterPro"/>
</dbReference>
<keyword evidence="8 9" id="KW-0539">Nucleus</keyword>
<dbReference type="Proteomes" id="UP000440578">
    <property type="component" value="Unassembled WGS sequence"/>
</dbReference>
<dbReference type="Pfam" id="PF00412">
    <property type="entry name" value="LIM"/>
    <property type="match status" value="2"/>
</dbReference>